<proteinExistence type="inferred from homology"/>
<evidence type="ECO:0000256" key="1">
    <source>
        <dbReference type="ARBA" id="ARBA00010748"/>
    </source>
</evidence>
<dbReference type="Pfam" id="PF01155">
    <property type="entry name" value="HypA"/>
    <property type="match status" value="1"/>
</dbReference>
<feature type="binding site" evidence="5">
    <location>
        <position position="76"/>
    </location>
    <ligand>
        <name>Zn(2+)</name>
        <dbReference type="ChEBI" id="CHEBI:29105"/>
    </ligand>
</feature>
<evidence type="ECO:0000313" key="6">
    <source>
        <dbReference type="EMBL" id="ADH84934.1"/>
    </source>
</evidence>
<evidence type="ECO:0000256" key="2">
    <source>
        <dbReference type="ARBA" id="ARBA00022596"/>
    </source>
</evidence>
<dbReference type="Proteomes" id="UP000001508">
    <property type="component" value="Chromosome"/>
</dbReference>
<gene>
    <name evidence="5" type="primary">hypA</name>
    <name evidence="6" type="ordered locus">DaAHT2_0223</name>
</gene>
<keyword evidence="7" id="KW-1185">Reference proteome</keyword>
<dbReference type="PROSITE" id="PS01249">
    <property type="entry name" value="HYPA"/>
    <property type="match status" value="1"/>
</dbReference>
<dbReference type="Gene3D" id="3.30.2320.80">
    <property type="match status" value="1"/>
</dbReference>
<dbReference type="PANTHER" id="PTHR34535">
    <property type="entry name" value="HYDROGENASE MATURATION FACTOR HYPA"/>
    <property type="match status" value="1"/>
</dbReference>
<accession>D6Z6H5</accession>
<reference evidence="7" key="1">
    <citation type="submission" date="2010-02" db="EMBL/GenBank/DDBJ databases">
        <title>Complete sequence of Desulfurivibrio alkaliphilus AHT2.</title>
        <authorList>
            <consortium name="US DOE Joint Genome Institute"/>
            <person name="Pitluck S."/>
            <person name="Chertkov O."/>
            <person name="Detter J.C."/>
            <person name="Han C."/>
            <person name="Tapia R."/>
            <person name="Larimer F."/>
            <person name="Land M."/>
            <person name="Hauser L."/>
            <person name="Kyrpides N."/>
            <person name="Mikhailova N."/>
            <person name="Sorokin D.Y."/>
            <person name="Muyzer G."/>
            <person name="Woyke T."/>
        </authorList>
    </citation>
    <scope>NUCLEOTIDE SEQUENCE [LARGE SCALE GENOMIC DNA]</scope>
    <source>
        <strain evidence="7">DSM 19089 / UNIQEM U267 / AHT2</strain>
    </source>
</reference>
<organism evidence="6 7">
    <name type="scientific">Desulfurivibrio alkaliphilus (strain DSM 19089 / UNIQEM U267 / AHT2)</name>
    <dbReference type="NCBI Taxonomy" id="589865"/>
    <lineage>
        <taxon>Bacteria</taxon>
        <taxon>Pseudomonadati</taxon>
        <taxon>Thermodesulfobacteriota</taxon>
        <taxon>Desulfobulbia</taxon>
        <taxon>Desulfobulbales</taxon>
        <taxon>Desulfobulbaceae</taxon>
        <taxon>Desulfurivibrio</taxon>
    </lineage>
</organism>
<dbReference type="InterPro" id="IPR020538">
    <property type="entry name" value="Hydgase_Ni_incorp_HypA/HybF_CS"/>
</dbReference>
<dbReference type="eggNOG" id="COG0375">
    <property type="taxonomic scope" value="Bacteria"/>
</dbReference>
<dbReference type="KEGG" id="dak:DaAHT2_0223"/>
<dbReference type="OrthoDB" id="9800361at2"/>
<dbReference type="InterPro" id="IPR000688">
    <property type="entry name" value="HypA/HybF"/>
</dbReference>
<feature type="binding site" evidence="5">
    <location>
        <position position="73"/>
    </location>
    <ligand>
        <name>Zn(2+)</name>
        <dbReference type="ChEBI" id="CHEBI:29105"/>
    </ligand>
</feature>
<dbReference type="RefSeq" id="WP_013162465.1">
    <property type="nucleotide sequence ID" value="NC_014216.1"/>
</dbReference>
<dbReference type="AlphaFoldDB" id="D6Z6H5"/>
<feature type="binding site" evidence="5">
    <location>
        <position position="89"/>
    </location>
    <ligand>
        <name>Zn(2+)</name>
        <dbReference type="ChEBI" id="CHEBI:29105"/>
    </ligand>
</feature>
<dbReference type="FunCoup" id="D6Z6H5">
    <property type="interactions" value="40"/>
</dbReference>
<comment type="function">
    <text evidence="5">Involved in the maturation of [NiFe] hydrogenases. Required for nickel insertion into the metal center of the hydrogenase.</text>
</comment>
<keyword evidence="4 5" id="KW-0862">Zinc</keyword>
<sequence>MHEMSLAINIVALAEAECRAAGAGRIRRVEVEVGGLAGVMPEALRFCFAAACRETMAEGAELEIIVVDGQGECASCRRPAPMAEHFALCPACGGLMRPLQGQELRLAAIEVD</sequence>
<keyword evidence="3 5" id="KW-0479">Metal-binding</keyword>
<dbReference type="InParanoid" id="D6Z6H5"/>
<evidence type="ECO:0000313" key="7">
    <source>
        <dbReference type="Proteomes" id="UP000001508"/>
    </source>
</evidence>
<name>D6Z6H5_DESAT</name>
<feature type="binding site" evidence="5">
    <location>
        <position position="92"/>
    </location>
    <ligand>
        <name>Zn(2+)</name>
        <dbReference type="ChEBI" id="CHEBI:29105"/>
    </ligand>
</feature>
<dbReference type="GO" id="GO:0008270">
    <property type="term" value="F:zinc ion binding"/>
    <property type="evidence" value="ECO:0007669"/>
    <property type="project" value="UniProtKB-UniRule"/>
</dbReference>
<dbReference type="PANTHER" id="PTHR34535:SF3">
    <property type="entry name" value="HYDROGENASE MATURATION FACTOR HYPA"/>
    <property type="match status" value="1"/>
</dbReference>
<feature type="binding site" evidence="5">
    <location>
        <position position="2"/>
    </location>
    <ligand>
        <name>Ni(2+)</name>
        <dbReference type="ChEBI" id="CHEBI:49786"/>
    </ligand>
</feature>
<dbReference type="HAMAP" id="MF_00213">
    <property type="entry name" value="HypA_HybF"/>
    <property type="match status" value="1"/>
</dbReference>
<evidence type="ECO:0000256" key="4">
    <source>
        <dbReference type="ARBA" id="ARBA00022833"/>
    </source>
</evidence>
<dbReference type="PIRSF" id="PIRSF004761">
    <property type="entry name" value="Hydrgn_mat_HypA"/>
    <property type="match status" value="1"/>
</dbReference>
<dbReference type="GO" id="GO:0016151">
    <property type="term" value="F:nickel cation binding"/>
    <property type="evidence" value="ECO:0007669"/>
    <property type="project" value="UniProtKB-UniRule"/>
</dbReference>
<comment type="similarity">
    <text evidence="1 5">Belongs to the HypA/HybF family.</text>
</comment>
<evidence type="ECO:0000256" key="3">
    <source>
        <dbReference type="ARBA" id="ARBA00022723"/>
    </source>
</evidence>
<evidence type="ECO:0000256" key="5">
    <source>
        <dbReference type="HAMAP-Rule" id="MF_00213"/>
    </source>
</evidence>
<dbReference type="EMBL" id="CP001940">
    <property type="protein sequence ID" value="ADH84934.1"/>
    <property type="molecule type" value="Genomic_DNA"/>
</dbReference>
<protein>
    <recommendedName>
        <fullName evidence="5">Hydrogenase maturation factor HypA</fullName>
    </recommendedName>
</protein>
<dbReference type="STRING" id="589865.DaAHT2_0223"/>
<dbReference type="HOGENOM" id="CLU_126929_0_0_7"/>
<keyword evidence="2 5" id="KW-0533">Nickel</keyword>
<dbReference type="GO" id="GO:0051604">
    <property type="term" value="P:protein maturation"/>
    <property type="evidence" value="ECO:0007669"/>
    <property type="project" value="InterPro"/>
</dbReference>